<dbReference type="EMBL" id="QPJJ01000010">
    <property type="protein sequence ID" value="RCW65826.1"/>
    <property type="molecule type" value="Genomic_DNA"/>
</dbReference>
<keyword evidence="1" id="KW-0472">Membrane</keyword>
<proteinExistence type="predicted"/>
<dbReference type="PANTHER" id="PTHR34351">
    <property type="entry name" value="SLR1927 PROTEIN-RELATED"/>
    <property type="match status" value="1"/>
</dbReference>
<feature type="domain" description="DUF58" evidence="2">
    <location>
        <begin position="220"/>
        <end position="284"/>
    </location>
</feature>
<organism evidence="3 4">
    <name type="scientific">Saliterribacillus persicus</name>
    <dbReference type="NCBI Taxonomy" id="930114"/>
    <lineage>
        <taxon>Bacteria</taxon>
        <taxon>Bacillati</taxon>
        <taxon>Bacillota</taxon>
        <taxon>Bacilli</taxon>
        <taxon>Bacillales</taxon>
        <taxon>Bacillaceae</taxon>
        <taxon>Saliterribacillus</taxon>
    </lineage>
</organism>
<dbReference type="AlphaFoldDB" id="A0A368XF33"/>
<evidence type="ECO:0000313" key="3">
    <source>
        <dbReference type="EMBL" id="RCW65826.1"/>
    </source>
</evidence>
<name>A0A368XF33_9BACI</name>
<dbReference type="RefSeq" id="WP_114353492.1">
    <property type="nucleotide sequence ID" value="NZ_QPJJ01000010.1"/>
</dbReference>
<dbReference type="OrthoDB" id="140416at2"/>
<comment type="caution">
    <text evidence="3">The sequence shown here is derived from an EMBL/GenBank/DDBJ whole genome shotgun (WGS) entry which is preliminary data.</text>
</comment>
<feature type="transmembrane region" description="Helical" evidence="1">
    <location>
        <begin position="35"/>
        <end position="55"/>
    </location>
</feature>
<keyword evidence="1" id="KW-1133">Transmembrane helix</keyword>
<keyword evidence="1" id="KW-0812">Transmembrane</keyword>
<dbReference type="Proteomes" id="UP000252585">
    <property type="component" value="Unassembled WGS sequence"/>
</dbReference>
<dbReference type="Pfam" id="PF01882">
    <property type="entry name" value="DUF58"/>
    <property type="match status" value="1"/>
</dbReference>
<keyword evidence="4" id="KW-1185">Reference proteome</keyword>
<protein>
    <submittedName>
        <fullName evidence="3">Uncharacterized protein (DUF58 family)</fullName>
    </submittedName>
</protein>
<sequence>MRMILRELLKMVQLLFLIFLLFAYAMFQGGFVSWFLFYSLVPLLVYMITLLFYPLSNFSVTRNIKKSYLEAGDSLQVDIEIKRKYPVPLMYLRIEEIYSDSIHYFDIGKMKYQEMTRAEGYNEKRSMRTLIFPWFKREKIVTYYLNHLPRGKHKLKAIRIQTGDLFGFINKEAIIETENELIIYPKIKPIKLLQTARQLDSGNSPSTLVNEKHTNIVSGVREYIPGDRFSWIDWKTTARKNTVMTKEFEQEKDTQLGVVLDLCGGKSENKLAFEGTIDLVASLLSVLQRKHFAASFLSVGESSVYFPPTVLQFQTNQIQSYLASVTLEENDAFVRQFENDYKRFPKGVSLVIIIRRLDEAKQRMFLQLKKIHPHIYVFLLKAKKEVTPADENIKHSLASANIQVRLITERELLRPEIEVKITS</sequence>
<evidence type="ECO:0000313" key="4">
    <source>
        <dbReference type="Proteomes" id="UP000252585"/>
    </source>
</evidence>
<evidence type="ECO:0000256" key="1">
    <source>
        <dbReference type="SAM" id="Phobius"/>
    </source>
</evidence>
<gene>
    <name evidence="3" type="ORF">DFR57_11043</name>
</gene>
<reference evidence="3 4" key="1">
    <citation type="submission" date="2018-07" db="EMBL/GenBank/DDBJ databases">
        <title>Genomic Encyclopedia of Type Strains, Phase IV (KMG-IV): sequencing the most valuable type-strain genomes for metagenomic binning, comparative biology and taxonomic classification.</title>
        <authorList>
            <person name="Goeker M."/>
        </authorList>
    </citation>
    <scope>NUCLEOTIDE SEQUENCE [LARGE SCALE GENOMIC DNA]</scope>
    <source>
        <strain evidence="3 4">DSM 27696</strain>
    </source>
</reference>
<dbReference type="PANTHER" id="PTHR34351:SF2">
    <property type="entry name" value="DUF58 DOMAIN-CONTAINING PROTEIN"/>
    <property type="match status" value="1"/>
</dbReference>
<dbReference type="InterPro" id="IPR002881">
    <property type="entry name" value="DUF58"/>
</dbReference>
<evidence type="ECO:0000259" key="2">
    <source>
        <dbReference type="Pfam" id="PF01882"/>
    </source>
</evidence>
<accession>A0A368XF33</accession>